<evidence type="ECO:0000256" key="1">
    <source>
        <dbReference type="SAM" id="MobiDB-lite"/>
    </source>
</evidence>
<evidence type="ECO:0000313" key="2">
    <source>
        <dbReference type="EMBL" id="GEP07515.1"/>
    </source>
</evidence>
<dbReference type="EMBL" id="BSPK01000034">
    <property type="protein sequence ID" value="GLS64263.1"/>
    <property type="molecule type" value="Genomic_DNA"/>
</dbReference>
<reference evidence="3" key="1">
    <citation type="journal article" date="2014" name="Int. J. Syst. Evol. Microbiol.">
        <title>Complete genome of a new Firmicutes species belonging to the dominant human colonic microbiota ('Ruminococcus bicirculans') reveals two chromosomes and a selective capacity to utilize plant glucans.</title>
        <authorList>
            <consortium name="NISC Comparative Sequencing Program"/>
            <person name="Wegmann U."/>
            <person name="Louis P."/>
            <person name="Goesmann A."/>
            <person name="Henrissat B."/>
            <person name="Duncan S.H."/>
            <person name="Flint H.J."/>
        </authorList>
    </citation>
    <scope>NUCLEOTIDE SEQUENCE</scope>
    <source>
        <strain evidence="3">NBRC 107715</strain>
    </source>
</reference>
<sequence>MIEVPEKTLVPAECANAGGRASCAERMRFPMPPQGDGPAAAKAAHNLPRPERTAHPFCLNLRTCGRLAERFIWEIRERGKPKRHSAHTYATFDEARVAGKAALAALIVEWRRTDVPVRDPAGRA</sequence>
<dbReference type="EMBL" id="BJZU01000159">
    <property type="protein sequence ID" value="GEP07515.1"/>
    <property type="molecule type" value="Genomic_DNA"/>
</dbReference>
<comment type="caution">
    <text evidence="2">The sequence shown here is derived from an EMBL/GenBank/DDBJ whole genome shotgun (WGS) entry which is preliminary data.</text>
</comment>
<name>A0A512JC77_9HYPH</name>
<dbReference type="RefSeq" id="WP_147028953.1">
    <property type="nucleotide sequence ID" value="NZ_BJZU01000159.1"/>
</dbReference>
<feature type="region of interest" description="Disordered" evidence="1">
    <location>
        <begin position="26"/>
        <end position="46"/>
    </location>
</feature>
<keyword evidence="5" id="KW-1185">Reference proteome</keyword>
<dbReference type="Proteomes" id="UP001156856">
    <property type="component" value="Unassembled WGS sequence"/>
</dbReference>
<evidence type="ECO:0000313" key="3">
    <source>
        <dbReference type="EMBL" id="GLS64263.1"/>
    </source>
</evidence>
<dbReference type="AlphaFoldDB" id="A0A512JC77"/>
<gene>
    <name evidence="3" type="ORF">GCM10007888_26440</name>
    <name evidence="2" type="ORF">MOX02_55530</name>
</gene>
<reference evidence="3" key="4">
    <citation type="submission" date="2023-01" db="EMBL/GenBank/DDBJ databases">
        <title>Draft genome sequence of Methylobacterium oxalidis strain NBRC 107715.</title>
        <authorList>
            <person name="Sun Q."/>
            <person name="Mori K."/>
        </authorList>
    </citation>
    <scope>NUCLEOTIDE SEQUENCE</scope>
    <source>
        <strain evidence="3">NBRC 107715</strain>
    </source>
</reference>
<dbReference type="Proteomes" id="UP000321960">
    <property type="component" value="Unassembled WGS sequence"/>
</dbReference>
<protein>
    <submittedName>
        <fullName evidence="2">Uncharacterized protein</fullName>
    </submittedName>
</protein>
<proteinExistence type="predicted"/>
<evidence type="ECO:0000313" key="5">
    <source>
        <dbReference type="Proteomes" id="UP001156856"/>
    </source>
</evidence>
<accession>A0A512JC77</accession>
<evidence type="ECO:0000313" key="4">
    <source>
        <dbReference type="Proteomes" id="UP000321960"/>
    </source>
</evidence>
<reference evidence="5" key="2">
    <citation type="journal article" date="2019" name="Int. J. Syst. Evol. Microbiol.">
        <title>The Global Catalogue of Microorganisms (GCM) 10K type strain sequencing project: providing services to taxonomists for standard genome sequencing and annotation.</title>
        <authorList>
            <consortium name="The Broad Institute Genomics Platform"/>
            <consortium name="The Broad Institute Genome Sequencing Center for Infectious Disease"/>
            <person name="Wu L."/>
            <person name="Ma J."/>
        </authorList>
    </citation>
    <scope>NUCLEOTIDE SEQUENCE [LARGE SCALE GENOMIC DNA]</scope>
    <source>
        <strain evidence="5">NBRC 107715</strain>
    </source>
</reference>
<reference evidence="2 4" key="3">
    <citation type="submission" date="2019-07" db="EMBL/GenBank/DDBJ databases">
        <title>Whole genome shotgun sequence of Methylobacterium oxalidis NBRC 107715.</title>
        <authorList>
            <person name="Hosoyama A."/>
            <person name="Uohara A."/>
            <person name="Ohji S."/>
            <person name="Ichikawa N."/>
        </authorList>
    </citation>
    <scope>NUCLEOTIDE SEQUENCE [LARGE SCALE GENOMIC DNA]</scope>
    <source>
        <strain evidence="2 4">NBRC 107715</strain>
    </source>
</reference>
<dbReference type="OrthoDB" id="8236377at2"/>
<organism evidence="2 4">
    <name type="scientific">Methylobacterium oxalidis</name>
    <dbReference type="NCBI Taxonomy" id="944322"/>
    <lineage>
        <taxon>Bacteria</taxon>
        <taxon>Pseudomonadati</taxon>
        <taxon>Pseudomonadota</taxon>
        <taxon>Alphaproteobacteria</taxon>
        <taxon>Hyphomicrobiales</taxon>
        <taxon>Methylobacteriaceae</taxon>
        <taxon>Methylobacterium</taxon>
    </lineage>
</organism>